<dbReference type="InterPro" id="IPR036390">
    <property type="entry name" value="WH_DNA-bd_sf"/>
</dbReference>
<dbReference type="Pfam" id="PF03466">
    <property type="entry name" value="LysR_substrate"/>
    <property type="match status" value="1"/>
</dbReference>
<protein>
    <submittedName>
        <fullName evidence="6">LysR family transcriptional regulator</fullName>
    </submittedName>
</protein>
<gene>
    <name evidence="6" type="ORF">E3O23_10090</name>
</gene>
<dbReference type="AlphaFoldDB" id="A0A4R8UEJ8"/>
<proteinExistence type="inferred from homology"/>
<dbReference type="EMBL" id="SOEZ01000051">
    <property type="protein sequence ID" value="TFB50235.1"/>
    <property type="molecule type" value="Genomic_DNA"/>
</dbReference>
<dbReference type="InterPro" id="IPR005119">
    <property type="entry name" value="LysR_subst-bd"/>
</dbReference>
<evidence type="ECO:0000256" key="3">
    <source>
        <dbReference type="ARBA" id="ARBA00023125"/>
    </source>
</evidence>
<sequence length="300" mass="32859">MDIVRLNLLNEFAERGSITEVARVTHQTVSGVSQQLRRLEVEAGLPLTEKVGRGLVLTNAGRALANTARQMAVAMARAEAEWDAFRNTPTGSVTLATFPTGGQMFLPGLLDRVEAAGGLTLHCSDRDPNSEGFPLLTADFDIVLAHAMQLPQSSPSIIVVPVMVEPLDIALASTHRLADRDYLVPNDLIGERWIGNPWGYPFESWLNNLFATQGTPINVVQRFADTRISEALVAAGKGIAGLPRYTAAESYRGRIVLKPLRGGETHRHIFILMRPDRAERLAVRKIVHLILDEAQTISDD</sequence>
<evidence type="ECO:0000256" key="2">
    <source>
        <dbReference type="ARBA" id="ARBA00023015"/>
    </source>
</evidence>
<comment type="similarity">
    <text evidence="1">Belongs to the LysR transcriptional regulatory family.</text>
</comment>
<keyword evidence="2" id="KW-0805">Transcription regulation</keyword>
<evidence type="ECO:0000313" key="7">
    <source>
        <dbReference type="Proteomes" id="UP000297866"/>
    </source>
</evidence>
<evidence type="ECO:0000256" key="1">
    <source>
        <dbReference type="ARBA" id="ARBA00009437"/>
    </source>
</evidence>
<dbReference type="InterPro" id="IPR000847">
    <property type="entry name" value="LysR_HTH_N"/>
</dbReference>
<reference evidence="6 7" key="1">
    <citation type="submission" date="2019-03" db="EMBL/GenBank/DDBJ databases">
        <title>Genomics of glacier-inhabiting Cryobacterium strains.</title>
        <authorList>
            <person name="Liu Q."/>
            <person name="Xin Y.-H."/>
        </authorList>
    </citation>
    <scope>NUCLEOTIDE SEQUENCE [LARGE SCALE GENOMIC DNA]</scope>
    <source>
        <strain evidence="6 7">Sr47</strain>
    </source>
</reference>
<dbReference type="GO" id="GO:0003677">
    <property type="term" value="F:DNA binding"/>
    <property type="evidence" value="ECO:0007669"/>
    <property type="project" value="UniProtKB-KW"/>
</dbReference>
<comment type="caution">
    <text evidence="6">The sequence shown here is derived from an EMBL/GenBank/DDBJ whole genome shotgun (WGS) entry which is preliminary data.</text>
</comment>
<evidence type="ECO:0000256" key="4">
    <source>
        <dbReference type="ARBA" id="ARBA00023163"/>
    </source>
</evidence>
<dbReference type="InterPro" id="IPR036388">
    <property type="entry name" value="WH-like_DNA-bd_sf"/>
</dbReference>
<dbReference type="Gene3D" id="1.10.10.10">
    <property type="entry name" value="Winged helix-like DNA-binding domain superfamily/Winged helix DNA-binding domain"/>
    <property type="match status" value="1"/>
</dbReference>
<evidence type="ECO:0000313" key="6">
    <source>
        <dbReference type="EMBL" id="TFB50235.1"/>
    </source>
</evidence>
<dbReference type="GO" id="GO:0003700">
    <property type="term" value="F:DNA-binding transcription factor activity"/>
    <property type="evidence" value="ECO:0007669"/>
    <property type="project" value="InterPro"/>
</dbReference>
<dbReference type="PANTHER" id="PTHR30346:SF29">
    <property type="entry name" value="LYSR SUBSTRATE-BINDING"/>
    <property type="match status" value="1"/>
</dbReference>
<dbReference type="OrthoDB" id="4131546at2"/>
<dbReference type="PANTHER" id="PTHR30346">
    <property type="entry name" value="TRANSCRIPTIONAL DUAL REGULATOR HCAR-RELATED"/>
    <property type="match status" value="1"/>
</dbReference>
<feature type="domain" description="HTH lysR-type" evidence="5">
    <location>
        <begin position="1"/>
        <end position="58"/>
    </location>
</feature>
<keyword evidence="3" id="KW-0238">DNA-binding</keyword>
<name>A0A4R8UEJ8_9MICO</name>
<dbReference type="Proteomes" id="UP000297866">
    <property type="component" value="Unassembled WGS sequence"/>
</dbReference>
<keyword evidence="4" id="KW-0804">Transcription</keyword>
<organism evidence="6 7">
    <name type="scientific">Cryobacterium tagatosivorans</name>
    <dbReference type="NCBI Taxonomy" id="1259199"/>
    <lineage>
        <taxon>Bacteria</taxon>
        <taxon>Bacillati</taxon>
        <taxon>Actinomycetota</taxon>
        <taxon>Actinomycetes</taxon>
        <taxon>Micrococcales</taxon>
        <taxon>Microbacteriaceae</taxon>
        <taxon>Cryobacterium</taxon>
    </lineage>
</organism>
<dbReference type="SUPFAM" id="SSF46785">
    <property type="entry name" value="Winged helix' DNA-binding domain"/>
    <property type="match status" value="1"/>
</dbReference>
<accession>A0A4R8UEJ8</accession>
<evidence type="ECO:0000259" key="5">
    <source>
        <dbReference type="PROSITE" id="PS50931"/>
    </source>
</evidence>
<dbReference type="Gene3D" id="3.40.190.10">
    <property type="entry name" value="Periplasmic binding protein-like II"/>
    <property type="match status" value="2"/>
</dbReference>
<dbReference type="SUPFAM" id="SSF53850">
    <property type="entry name" value="Periplasmic binding protein-like II"/>
    <property type="match status" value="1"/>
</dbReference>
<keyword evidence="7" id="KW-1185">Reference proteome</keyword>
<dbReference type="GO" id="GO:0032993">
    <property type="term" value="C:protein-DNA complex"/>
    <property type="evidence" value="ECO:0007669"/>
    <property type="project" value="TreeGrafter"/>
</dbReference>
<dbReference type="Pfam" id="PF00126">
    <property type="entry name" value="HTH_1"/>
    <property type="match status" value="1"/>
</dbReference>
<dbReference type="PROSITE" id="PS50931">
    <property type="entry name" value="HTH_LYSR"/>
    <property type="match status" value="1"/>
</dbReference>
<dbReference type="RefSeq" id="WP_134490654.1">
    <property type="nucleotide sequence ID" value="NZ_SOEZ01000051.1"/>
</dbReference>